<comment type="catalytic activity">
    <reaction evidence="7">
        <text>L-threonyl-[protein] + ATP = O-phospho-L-threonyl-[protein] + ADP + H(+)</text>
        <dbReference type="Rhea" id="RHEA:46608"/>
        <dbReference type="Rhea" id="RHEA-COMP:11060"/>
        <dbReference type="Rhea" id="RHEA-COMP:11605"/>
        <dbReference type="ChEBI" id="CHEBI:15378"/>
        <dbReference type="ChEBI" id="CHEBI:30013"/>
        <dbReference type="ChEBI" id="CHEBI:30616"/>
        <dbReference type="ChEBI" id="CHEBI:61977"/>
        <dbReference type="ChEBI" id="CHEBI:456216"/>
        <dbReference type="EC" id="2.7.11.1"/>
    </reaction>
</comment>
<accession>A0A383V4E6</accession>
<dbReference type="PROSITE" id="PS50011">
    <property type="entry name" value="PROTEIN_KINASE_DOM"/>
    <property type="match status" value="1"/>
</dbReference>
<evidence type="ECO:0000256" key="5">
    <source>
        <dbReference type="ARBA" id="ARBA00022777"/>
    </source>
</evidence>
<evidence type="ECO:0000256" key="10">
    <source>
        <dbReference type="SAM" id="MobiDB-lite"/>
    </source>
</evidence>
<evidence type="ECO:0000256" key="3">
    <source>
        <dbReference type="ARBA" id="ARBA00022679"/>
    </source>
</evidence>
<dbReference type="InterPro" id="IPR000719">
    <property type="entry name" value="Prot_kinase_dom"/>
</dbReference>
<dbReference type="SMART" id="SM00220">
    <property type="entry name" value="S_TKc"/>
    <property type="match status" value="1"/>
</dbReference>
<evidence type="ECO:0000256" key="9">
    <source>
        <dbReference type="PROSITE-ProRule" id="PRU10141"/>
    </source>
</evidence>
<name>A0A383V4E6_TETOB</name>
<keyword evidence="11" id="KW-0472">Membrane</keyword>
<keyword evidence="6 9" id="KW-0067">ATP-binding</keyword>
<dbReference type="EC" id="2.7.11.1" evidence="1"/>
<evidence type="ECO:0000256" key="11">
    <source>
        <dbReference type="SAM" id="Phobius"/>
    </source>
</evidence>
<dbReference type="PROSITE" id="PS00108">
    <property type="entry name" value="PROTEIN_KINASE_ST"/>
    <property type="match status" value="1"/>
</dbReference>
<dbReference type="PANTHER" id="PTHR24363:SF0">
    <property type="entry name" value="SERINE_THREONINE KINASE LIKE DOMAIN CONTAINING 1"/>
    <property type="match status" value="1"/>
</dbReference>
<dbReference type="SUPFAM" id="SSF56112">
    <property type="entry name" value="Protein kinase-like (PK-like)"/>
    <property type="match status" value="1"/>
</dbReference>
<dbReference type="AlphaFoldDB" id="A0A383V4E6"/>
<evidence type="ECO:0000259" key="12">
    <source>
        <dbReference type="PROSITE" id="PS50011"/>
    </source>
</evidence>
<dbReference type="STRING" id="3088.A0A383V4E6"/>
<sequence length="652" mass="70158">MLCPLGRARAGVTVARHGRTGVSSVPQAVQCYSRSIGSHSRRHLVRAAAEDEQKQAQVAAAEARKLDLPFESDLQSLSGGSTPGGAAAAGSSVIDPSPVAAGTVIKGRYTVQEALGRGANAITYRAIDNTNGHEVALKALSLRGLRDWKQLELFQREAVVLQGLAHPGIPAYIDYFEEDTANDRAFYIVQEVVQGKSLAQMVSSGMRADESQVMQIAQDLLAILKYLSGLRPPVIHRDIKPENVVLEGGKWDGRVYLIDFGGVQGVANAAEFSLGSTIVGTYGYMAPEQFTGLASPASDLYSLGATLLFLVSGQPPGAFPQQRMRIAYRDRVTVGKQLGELLDGLLEPLAEDRLTPQEAIDVATGKAAKRRKKAAAAAAQQAGVAAAAGQTGMVRLRDGSLYRPANMPSKPVRKPAGSRVQLSTAGGKLDIDIPPEGLSSNNIGTGLFAVAWNAFVAFWTFSAIASGGILFALFSAPFWFAGYQLAGQAFAGALMHERFAVGRNKWRLAQELAMFKDGVARFSGGGSGSSKQQEGDSGDLTGARVVTTMIVNGVPRTAIEVVEGVRKFRFAESLDYSEQEWLAWEINQHLAEARGAAPTMDDMPPEEAPEMYDDTDQASSAMTDIDPFWDMRSNSERNKLDPFRDRDEFWRK</sequence>
<dbReference type="EMBL" id="FNXT01000070">
    <property type="protein sequence ID" value="SZX60478.1"/>
    <property type="molecule type" value="Genomic_DNA"/>
</dbReference>
<dbReference type="Pfam" id="PF00069">
    <property type="entry name" value="Pkinase"/>
    <property type="match status" value="1"/>
</dbReference>
<gene>
    <name evidence="13" type="ORF">BQ4739_LOCUS1021</name>
</gene>
<feature type="domain" description="Protein kinase" evidence="12">
    <location>
        <begin position="109"/>
        <end position="365"/>
    </location>
</feature>
<dbReference type="PANTHER" id="PTHR24363">
    <property type="entry name" value="SERINE/THREONINE PROTEIN KINASE"/>
    <property type="match status" value="1"/>
</dbReference>
<comment type="catalytic activity">
    <reaction evidence="8">
        <text>L-seryl-[protein] + ATP = O-phospho-L-seryl-[protein] + ADP + H(+)</text>
        <dbReference type="Rhea" id="RHEA:17989"/>
        <dbReference type="Rhea" id="RHEA-COMP:9863"/>
        <dbReference type="Rhea" id="RHEA-COMP:11604"/>
        <dbReference type="ChEBI" id="CHEBI:15378"/>
        <dbReference type="ChEBI" id="CHEBI:29999"/>
        <dbReference type="ChEBI" id="CHEBI:30616"/>
        <dbReference type="ChEBI" id="CHEBI:83421"/>
        <dbReference type="ChEBI" id="CHEBI:456216"/>
        <dbReference type="EC" id="2.7.11.1"/>
    </reaction>
</comment>
<proteinExistence type="predicted"/>
<keyword evidence="2" id="KW-0723">Serine/threonine-protein kinase</keyword>
<evidence type="ECO:0000256" key="1">
    <source>
        <dbReference type="ARBA" id="ARBA00012513"/>
    </source>
</evidence>
<keyword evidence="4 9" id="KW-0547">Nucleotide-binding</keyword>
<dbReference type="Proteomes" id="UP000256970">
    <property type="component" value="Unassembled WGS sequence"/>
</dbReference>
<dbReference type="InterPro" id="IPR011009">
    <property type="entry name" value="Kinase-like_dom_sf"/>
</dbReference>
<dbReference type="Gene3D" id="3.30.200.20">
    <property type="entry name" value="Phosphorylase Kinase, domain 1"/>
    <property type="match status" value="1"/>
</dbReference>
<dbReference type="InterPro" id="IPR008271">
    <property type="entry name" value="Ser/Thr_kinase_AS"/>
</dbReference>
<evidence type="ECO:0000256" key="6">
    <source>
        <dbReference type="ARBA" id="ARBA00022840"/>
    </source>
</evidence>
<evidence type="ECO:0000313" key="14">
    <source>
        <dbReference type="Proteomes" id="UP000256970"/>
    </source>
</evidence>
<evidence type="ECO:0000256" key="7">
    <source>
        <dbReference type="ARBA" id="ARBA00047899"/>
    </source>
</evidence>
<dbReference type="CDD" id="cd14014">
    <property type="entry name" value="STKc_PknB_like"/>
    <property type="match status" value="1"/>
</dbReference>
<feature type="transmembrane region" description="Helical" evidence="11">
    <location>
        <begin position="450"/>
        <end position="474"/>
    </location>
</feature>
<feature type="region of interest" description="Disordered" evidence="10">
    <location>
        <begin position="624"/>
        <end position="652"/>
    </location>
</feature>
<keyword evidence="11" id="KW-0812">Transmembrane</keyword>
<dbReference type="Gene3D" id="1.10.510.10">
    <property type="entry name" value="Transferase(Phosphotransferase) domain 1"/>
    <property type="match status" value="1"/>
</dbReference>
<keyword evidence="3" id="KW-0808">Transferase</keyword>
<dbReference type="InterPro" id="IPR017441">
    <property type="entry name" value="Protein_kinase_ATP_BS"/>
</dbReference>
<evidence type="ECO:0000256" key="4">
    <source>
        <dbReference type="ARBA" id="ARBA00022741"/>
    </source>
</evidence>
<dbReference type="GO" id="GO:0005524">
    <property type="term" value="F:ATP binding"/>
    <property type="evidence" value="ECO:0007669"/>
    <property type="project" value="UniProtKB-UniRule"/>
</dbReference>
<evidence type="ECO:0000256" key="8">
    <source>
        <dbReference type="ARBA" id="ARBA00048679"/>
    </source>
</evidence>
<keyword evidence="11" id="KW-1133">Transmembrane helix</keyword>
<protein>
    <recommendedName>
        <fullName evidence="1">non-specific serine/threonine protein kinase</fullName>
        <ecNumber evidence="1">2.7.11.1</ecNumber>
    </recommendedName>
</protein>
<dbReference type="GO" id="GO:0004674">
    <property type="term" value="F:protein serine/threonine kinase activity"/>
    <property type="evidence" value="ECO:0007669"/>
    <property type="project" value="UniProtKB-KW"/>
</dbReference>
<organism evidence="13 14">
    <name type="scientific">Tetradesmus obliquus</name>
    <name type="common">Green alga</name>
    <name type="synonym">Acutodesmus obliquus</name>
    <dbReference type="NCBI Taxonomy" id="3088"/>
    <lineage>
        <taxon>Eukaryota</taxon>
        <taxon>Viridiplantae</taxon>
        <taxon>Chlorophyta</taxon>
        <taxon>core chlorophytes</taxon>
        <taxon>Chlorophyceae</taxon>
        <taxon>CS clade</taxon>
        <taxon>Sphaeropleales</taxon>
        <taxon>Scenedesmaceae</taxon>
        <taxon>Tetradesmus</taxon>
    </lineage>
</organism>
<feature type="compositionally biased region" description="Basic and acidic residues" evidence="10">
    <location>
        <begin position="633"/>
        <end position="652"/>
    </location>
</feature>
<evidence type="ECO:0000256" key="2">
    <source>
        <dbReference type="ARBA" id="ARBA00022527"/>
    </source>
</evidence>
<feature type="binding site" evidence="9">
    <location>
        <position position="138"/>
    </location>
    <ligand>
        <name>ATP</name>
        <dbReference type="ChEBI" id="CHEBI:30616"/>
    </ligand>
</feature>
<reference evidence="13 14" key="1">
    <citation type="submission" date="2016-10" db="EMBL/GenBank/DDBJ databases">
        <authorList>
            <person name="Cai Z."/>
        </authorList>
    </citation>
    <scope>NUCLEOTIDE SEQUENCE [LARGE SCALE GENOMIC DNA]</scope>
</reference>
<keyword evidence="14" id="KW-1185">Reference proteome</keyword>
<keyword evidence="5" id="KW-0418">Kinase</keyword>
<dbReference type="PROSITE" id="PS00107">
    <property type="entry name" value="PROTEIN_KINASE_ATP"/>
    <property type="match status" value="1"/>
</dbReference>
<evidence type="ECO:0000313" key="13">
    <source>
        <dbReference type="EMBL" id="SZX60478.1"/>
    </source>
</evidence>